<name>A0AAW9SU63_9RHOB</name>
<proteinExistence type="predicted"/>
<protein>
    <submittedName>
        <fullName evidence="1">Uncharacterized protein</fullName>
    </submittedName>
</protein>
<comment type="caution">
    <text evidence="1">The sequence shown here is derived from an EMBL/GenBank/DDBJ whole genome shotgun (WGS) entry which is preliminary data.</text>
</comment>
<sequence length="55" mass="5607">MIVSTCSMNIGQASTQARQVVQDHSVSGAISPPITGASVWGRPCTGSRPGWPAPA</sequence>
<dbReference type="EMBL" id="JBDNCH010000004">
    <property type="protein sequence ID" value="MEN9063482.1"/>
    <property type="molecule type" value="Genomic_DNA"/>
</dbReference>
<dbReference type="RefSeq" id="WP_347168557.1">
    <property type="nucleotide sequence ID" value="NZ_JBDNCH010000004.1"/>
</dbReference>
<accession>A0AAW9SU63</accession>
<reference evidence="1 2" key="1">
    <citation type="submission" date="2024-05" db="EMBL/GenBank/DDBJ databases">
        <title>Genome sequence of Ponticoccus litoralis KCCM 90028.</title>
        <authorList>
            <person name="Kim J.M."/>
            <person name="Lee J.K."/>
            <person name="Choi B.J."/>
            <person name="Bayburt H."/>
            <person name="Baek J.H."/>
            <person name="Jeon C.O."/>
        </authorList>
    </citation>
    <scope>NUCLEOTIDE SEQUENCE [LARGE SCALE GENOMIC DNA]</scope>
    <source>
        <strain evidence="1 2">KCCM 90028</strain>
    </source>
</reference>
<dbReference type="Proteomes" id="UP001428774">
    <property type="component" value="Unassembled WGS sequence"/>
</dbReference>
<keyword evidence="2" id="KW-1185">Reference proteome</keyword>
<evidence type="ECO:0000313" key="2">
    <source>
        <dbReference type="Proteomes" id="UP001428774"/>
    </source>
</evidence>
<organism evidence="1 2">
    <name type="scientific">Ponticoccus litoralis</name>
    <dbReference type="NCBI Taxonomy" id="422297"/>
    <lineage>
        <taxon>Bacteria</taxon>
        <taxon>Pseudomonadati</taxon>
        <taxon>Pseudomonadota</taxon>
        <taxon>Alphaproteobacteria</taxon>
        <taxon>Rhodobacterales</taxon>
        <taxon>Roseobacteraceae</taxon>
        <taxon>Ponticoccus</taxon>
    </lineage>
</organism>
<evidence type="ECO:0000313" key="1">
    <source>
        <dbReference type="EMBL" id="MEN9063482.1"/>
    </source>
</evidence>
<dbReference type="AlphaFoldDB" id="A0AAW9SU63"/>
<gene>
    <name evidence="1" type="ORF">ABFB10_23230</name>
</gene>